<sequence>MQYLFMTKQVKGEIGKSCKYILAGDVQKRSLERLLETGTITQRDLELLAVDCISAFYGHMEFGLDDTNLQVYGNEKYVVSTERGTIAIVTDMGGIYNLLAKDPRDVFLFKRYLDEFPCNYGIVEVGSRTHCFYEKLGYDMEDIDNKHNNASMIRFNFLSDSKVRDVRELAKKYNLTLWFQE</sequence>
<keyword evidence="2" id="KW-1185">Reference proteome</keyword>
<reference evidence="1 2" key="1">
    <citation type="submission" date="2020-03" db="EMBL/GenBank/DDBJ databases">
        <authorList>
            <person name="Chen G."/>
            <person name="Lin M."/>
            <person name="Fu H."/>
        </authorList>
    </citation>
    <scope>NUCLEOTIDE SEQUENCE [LARGE SCALE GENOMIC DNA]</scope>
</reference>
<gene>
    <name evidence="1" type="ORF">phiV141_8</name>
</gene>
<dbReference type="EMBL" id="MT227925">
    <property type="protein sequence ID" value="QMP18313.1"/>
    <property type="molecule type" value="Genomic_DNA"/>
</dbReference>
<accession>A0A7D7JVP2</accession>
<evidence type="ECO:0000313" key="1">
    <source>
        <dbReference type="EMBL" id="QMP18313.1"/>
    </source>
</evidence>
<proteinExistence type="predicted"/>
<name>A0A7D7JVP2_9CAUD</name>
<organism evidence="1 2">
    <name type="scientific">Vibrio phage phiV141</name>
    <dbReference type="NCBI Taxonomy" id="2723905"/>
    <lineage>
        <taxon>Viruses</taxon>
        <taxon>Duplodnaviria</taxon>
        <taxon>Heunggongvirae</taxon>
        <taxon>Uroviricota</taxon>
        <taxon>Caudoviricetes</taxon>
        <taxon>Autographivirales</taxon>
        <taxon>Autographivirales incertae sedis</taxon>
        <taxon>Fujianvirus</taxon>
        <taxon>Fujianvirus V141</taxon>
    </lineage>
</organism>
<dbReference type="Proteomes" id="UP000514515">
    <property type="component" value="Segment"/>
</dbReference>
<protein>
    <submittedName>
        <fullName evidence="1">Uncharacterized protein</fullName>
    </submittedName>
</protein>
<evidence type="ECO:0000313" key="2">
    <source>
        <dbReference type="Proteomes" id="UP000514515"/>
    </source>
</evidence>